<dbReference type="PANTHER" id="PTHR43585">
    <property type="entry name" value="FUMIPYRROLE BIOSYNTHESIS PROTEIN C"/>
    <property type="match status" value="1"/>
</dbReference>
<dbReference type="GO" id="GO:0046872">
    <property type="term" value="F:metal ion binding"/>
    <property type="evidence" value="ECO:0007669"/>
    <property type="project" value="InterPro"/>
</dbReference>
<evidence type="ECO:0000256" key="4">
    <source>
        <dbReference type="PROSITE-ProRule" id="PRU00409"/>
    </source>
</evidence>
<dbReference type="InterPro" id="IPR052032">
    <property type="entry name" value="ATP-dep_AA_Ligase"/>
</dbReference>
<name>A0A8I1X687_PROMR</name>
<dbReference type="Proteomes" id="UP000666562">
    <property type="component" value="Unassembled WGS sequence"/>
</dbReference>
<reference evidence="6" key="1">
    <citation type="submission" date="2020-03" db="EMBL/GenBank/DDBJ databases">
        <title>Genome differentiation and subclade ecological adaptation of Prochlorococcus HLII clade in the global ocean.</title>
        <authorList>
            <person name="Yan W."/>
            <person name="Fen X."/>
            <person name="Zhang W."/>
        </authorList>
    </citation>
    <scope>NUCLEOTIDE SEQUENCE</scope>
    <source>
        <strain evidence="6">XMU1401</strain>
    </source>
</reference>
<dbReference type="RefSeq" id="WP_100883928.1">
    <property type="nucleotide sequence ID" value="NZ_JAAORC010000002.1"/>
</dbReference>
<evidence type="ECO:0000259" key="5">
    <source>
        <dbReference type="PROSITE" id="PS50975"/>
    </source>
</evidence>
<dbReference type="PANTHER" id="PTHR43585:SF2">
    <property type="entry name" value="ATP-GRASP ENZYME FSQD"/>
    <property type="match status" value="1"/>
</dbReference>
<comment type="caution">
    <text evidence="6">The sequence shown here is derived from an EMBL/GenBank/DDBJ whole genome shotgun (WGS) entry which is preliminary data.</text>
</comment>
<evidence type="ECO:0000256" key="2">
    <source>
        <dbReference type="ARBA" id="ARBA00022741"/>
    </source>
</evidence>
<dbReference type="GO" id="GO:0005524">
    <property type="term" value="F:ATP binding"/>
    <property type="evidence" value="ECO:0007669"/>
    <property type="project" value="UniProtKB-UniRule"/>
</dbReference>
<gene>
    <name evidence="6" type="ORF">HA142_07125</name>
</gene>
<keyword evidence="1" id="KW-0436">Ligase</keyword>
<proteinExistence type="predicted"/>
<dbReference type="InterPro" id="IPR003806">
    <property type="entry name" value="ATP-grasp_PylC-type"/>
</dbReference>
<keyword evidence="2 4" id="KW-0547">Nucleotide-binding</keyword>
<accession>A0A8I1X687</accession>
<dbReference type="Gene3D" id="3.30.470.20">
    <property type="entry name" value="ATP-grasp fold, B domain"/>
    <property type="match status" value="1"/>
</dbReference>
<feature type="domain" description="ATP-grasp" evidence="5">
    <location>
        <begin position="111"/>
        <end position="309"/>
    </location>
</feature>
<dbReference type="GO" id="GO:0016874">
    <property type="term" value="F:ligase activity"/>
    <property type="evidence" value="ECO:0007669"/>
    <property type="project" value="UniProtKB-KW"/>
</dbReference>
<dbReference type="EMBL" id="JAAORC010000002">
    <property type="protein sequence ID" value="MBO8223283.1"/>
    <property type="molecule type" value="Genomic_DNA"/>
</dbReference>
<organism evidence="6 7">
    <name type="scientific">Prochlorococcus marinus str. XMU1401</name>
    <dbReference type="NCBI Taxonomy" id="2052594"/>
    <lineage>
        <taxon>Bacteria</taxon>
        <taxon>Bacillati</taxon>
        <taxon>Cyanobacteriota</taxon>
        <taxon>Cyanophyceae</taxon>
        <taxon>Synechococcales</taxon>
        <taxon>Prochlorococcaceae</taxon>
        <taxon>Prochlorococcus</taxon>
    </lineage>
</organism>
<evidence type="ECO:0000256" key="1">
    <source>
        <dbReference type="ARBA" id="ARBA00022598"/>
    </source>
</evidence>
<dbReference type="Pfam" id="PF02655">
    <property type="entry name" value="ATP-grasp_3"/>
    <property type="match status" value="1"/>
</dbReference>
<evidence type="ECO:0000313" key="6">
    <source>
        <dbReference type="EMBL" id="MBO8223283.1"/>
    </source>
</evidence>
<sequence>MQYAICLGGGLSQLELIKTIKELGFKIIVVDKNRNCPGFKLTNHKVNLSTHDYLNIKKYFDSNFNKELIAFIFNRSSGNPVKTVAELSKYLGIKSFNINTALLATGKYEIKRFLSTKNIDTPKTEIISKNLKNLKLDFPLIIKPDYSEGGKKGIFLIKDLNRLNLLLESNDFFSNPNNKFIIEEYIKGVDYNVGGLCKDGIFYPYACVKEWHNIDKRNGKIEVFAASTFPLNKNNKISQDLINISQKIIKALKVENSFCWISIRKSFDNEKYYFIEIHLDMGGDFLLDYLLPTATSKKKFLKYLIKLFTKGNPEELSNINLNYKLVSIEYDKGSKKTYDGRNFNLKEFESEELLEKYLNN</sequence>
<dbReference type="Gene3D" id="3.40.50.20">
    <property type="match status" value="1"/>
</dbReference>
<keyword evidence="3 4" id="KW-0067">ATP-binding</keyword>
<dbReference type="AlphaFoldDB" id="A0A8I1X687"/>
<evidence type="ECO:0000256" key="3">
    <source>
        <dbReference type="ARBA" id="ARBA00022840"/>
    </source>
</evidence>
<protein>
    <submittedName>
        <fullName evidence="6">ATP-grasp domain-containing protein</fullName>
    </submittedName>
</protein>
<dbReference type="PROSITE" id="PS50975">
    <property type="entry name" value="ATP_GRASP"/>
    <property type="match status" value="1"/>
</dbReference>
<dbReference type="InterPro" id="IPR011761">
    <property type="entry name" value="ATP-grasp"/>
</dbReference>
<evidence type="ECO:0000313" key="7">
    <source>
        <dbReference type="Proteomes" id="UP000666562"/>
    </source>
</evidence>
<dbReference type="SUPFAM" id="SSF56059">
    <property type="entry name" value="Glutathione synthetase ATP-binding domain-like"/>
    <property type="match status" value="1"/>
</dbReference>